<dbReference type="GO" id="GO:0006401">
    <property type="term" value="P:RNA catabolic process"/>
    <property type="evidence" value="ECO:0007669"/>
    <property type="project" value="UniProtKB-ARBA"/>
</dbReference>
<dbReference type="EMBL" id="CP042301">
    <property type="protein sequence ID" value="QDY99350.1"/>
    <property type="molecule type" value="Genomic_DNA"/>
</dbReference>
<dbReference type="GO" id="GO:0003723">
    <property type="term" value="F:RNA binding"/>
    <property type="evidence" value="ECO:0007669"/>
    <property type="project" value="InterPro"/>
</dbReference>
<dbReference type="PANTHER" id="PTHR11240">
    <property type="entry name" value="RIBONUCLEASE T2"/>
    <property type="match status" value="1"/>
</dbReference>
<dbReference type="SUPFAM" id="SSF55895">
    <property type="entry name" value="Ribonuclease Rh-like"/>
    <property type="match status" value="1"/>
</dbReference>
<dbReference type="Gene3D" id="3.90.730.10">
    <property type="entry name" value="Ribonuclease T2-like"/>
    <property type="match status" value="1"/>
</dbReference>
<evidence type="ECO:0000256" key="3">
    <source>
        <dbReference type="SAM" id="SignalP"/>
    </source>
</evidence>
<proteinExistence type="inferred from homology"/>
<feature type="signal peptide" evidence="3">
    <location>
        <begin position="1"/>
        <end position="20"/>
    </location>
</feature>
<organism evidence="4 5">
    <name type="scientific">Nitratireductor mangrovi</name>
    <dbReference type="NCBI Taxonomy" id="2599600"/>
    <lineage>
        <taxon>Bacteria</taxon>
        <taxon>Pseudomonadati</taxon>
        <taxon>Pseudomonadota</taxon>
        <taxon>Alphaproteobacteria</taxon>
        <taxon>Hyphomicrobiales</taxon>
        <taxon>Phyllobacteriaceae</taxon>
        <taxon>Nitratireductor</taxon>
    </lineage>
</organism>
<dbReference type="InterPro" id="IPR039378">
    <property type="entry name" value="RNase_T2_prok"/>
</dbReference>
<dbReference type="RefSeq" id="WP_146298000.1">
    <property type="nucleotide sequence ID" value="NZ_CP042301.2"/>
</dbReference>
<keyword evidence="3" id="KW-0732">Signal</keyword>
<name>A0A5B8KUU5_9HYPH</name>
<evidence type="ECO:0000256" key="2">
    <source>
        <dbReference type="RuleBase" id="RU004328"/>
    </source>
</evidence>
<dbReference type="GO" id="GO:0033897">
    <property type="term" value="F:ribonuclease T2 activity"/>
    <property type="evidence" value="ECO:0007669"/>
    <property type="project" value="InterPro"/>
</dbReference>
<evidence type="ECO:0000256" key="1">
    <source>
        <dbReference type="ARBA" id="ARBA00007469"/>
    </source>
</evidence>
<comment type="similarity">
    <text evidence="1 2">Belongs to the RNase T2 family.</text>
</comment>
<evidence type="ECO:0000313" key="4">
    <source>
        <dbReference type="EMBL" id="QDY99350.1"/>
    </source>
</evidence>
<dbReference type="PROSITE" id="PS00531">
    <property type="entry name" value="RNASE_T2_2"/>
    <property type="match status" value="1"/>
</dbReference>
<dbReference type="Proteomes" id="UP000321389">
    <property type="component" value="Chromosome"/>
</dbReference>
<dbReference type="Pfam" id="PF00445">
    <property type="entry name" value="Ribonuclease_T2"/>
    <property type="match status" value="1"/>
</dbReference>
<feature type="chain" id="PRO_5022740219" evidence="3">
    <location>
        <begin position="21"/>
        <end position="338"/>
    </location>
</feature>
<sequence length="338" mass="36375">MSLARAAFLLALCISLTGLAVTSGRAEVRLEGRFLAQSSCPATPAIRNKANPGKVRVRPGEAYALLAGNKPEPTHLLITVPGARPERRWVSVDCGQWRQAEAGSSAQKPRTKQAPARRKTELVLAVNWQPGFCETRPKVRECRSQSAGRYDASHFSLHGLWPQPPGTVYCGVPERLVETDRSGSWRSLPELGLEADLLRELFTVMPGAASYLHRHEWFKHGSCYGTDAQAYYADSLALMRALNASAARDFFAARIGRKVTAAQIRRAFDEAFGEGAGGRVRVACVIDPSNGRRLIGEITIALGGPIGEGASLADLIHAARPTGNTGCPEGIVDPAGLQ</sequence>
<protein>
    <submittedName>
        <fullName evidence="4">Ribonuclease</fullName>
    </submittedName>
</protein>
<dbReference type="InterPro" id="IPR033130">
    <property type="entry name" value="RNase_T2_His_AS_2"/>
</dbReference>
<dbReference type="InterPro" id="IPR001568">
    <property type="entry name" value="RNase_T2-like"/>
</dbReference>
<keyword evidence="5" id="KW-1185">Reference proteome</keyword>
<dbReference type="OrthoDB" id="4720638at2"/>
<dbReference type="PANTHER" id="PTHR11240:SF22">
    <property type="entry name" value="RIBONUCLEASE T2"/>
    <property type="match status" value="1"/>
</dbReference>
<dbReference type="CDD" id="cd01062">
    <property type="entry name" value="RNase_T2_prok"/>
    <property type="match status" value="1"/>
</dbReference>
<dbReference type="InterPro" id="IPR018188">
    <property type="entry name" value="RNase_T2_His_AS_1"/>
</dbReference>
<dbReference type="PROSITE" id="PS00530">
    <property type="entry name" value="RNASE_T2_1"/>
    <property type="match status" value="1"/>
</dbReference>
<accession>A0A5B8KUU5</accession>
<dbReference type="InterPro" id="IPR036430">
    <property type="entry name" value="RNase_T2-like_sf"/>
</dbReference>
<dbReference type="KEGG" id="niy:FQ775_02605"/>
<gene>
    <name evidence="4" type="ORF">FQ775_02605</name>
</gene>
<evidence type="ECO:0000313" key="5">
    <source>
        <dbReference type="Proteomes" id="UP000321389"/>
    </source>
</evidence>
<dbReference type="AlphaFoldDB" id="A0A5B8KUU5"/>
<reference evidence="4" key="1">
    <citation type="submission" date="2020-04" db="EMBL/GenBank/DDBJ databases">
        <title>Nitratireductor sp. nov. isolated from mangrove soil.</title>
        <authorList>
            <person name="Ye Y."/>
        </authorList>
    </citation>
    <scope>NUCLEOTIDE SEQUENCE</scope>
    <source>
        <strain evidence="4">SY7</strain>
    </source>
</reference>